<organism evidence="5 6">
    <name type="scientific">Vibrio algivorus</name>
    <dbReference type="NCBI Taxonomy" id="1667024"/>
    <lineage>
        <taxon>Bacteria</taxon>
        <taxon>Pseudomonadati</taxon>
        <taxon>Pseudomonadota</taxon>
        <taxon>Gammaproteobacteria</taxon>
        <taxon>Vibrionales</taxon>
        <taxon>Vibrionaceae</taxon>
        <taxon>Vibrio</taxon>
    </lineage>
</organism>
<reference evidence="7" key="2">
    <citation type="journal article" date="2019" name="Int. J. Syst. Evol. Microbiol.">
        <title>The Global Catalogue of Microorganisms (GCM) 10K type strain sequencing project: providing services to taxonomists for standard genome sequencing and annotation.</title>
        <authorList>
            <consortium name="The Broad Institute Genomics Platform"/>
            <consortium name="The Broad Institute Genome Sequencing Center for Infectious Disease"/>
            <person name="Wu L."/>
            <person name="Ma J."/>
        </authorList>
    </citation>
    <scope>NUCLEOTIDE SEQUENCE [LARGE SCALE GENOMIC DNA]</scope>
    <source>
        <strain evidence="7">NBRC 111146</strain>
    </source>
</reference>
<dbReference type="InterPro" id="IPR050109">
    <property type="entry name" value="HTH-type_TetR-like_transc_reg"/>
</dbReference>
<proteinExistence type="predicted"/>
<evidence type="ECO:0000313" key="4">
    <source>
        <dbReference type="EMBL" id="GLT14666.1"/>
    </source>
</evidence>
<reference evidence="5 6" key="3">
    <citation type="submission" date="2019-07" db="EMBL/GenBank/DDBJ databases">
        <title>The draft genome sequence of Vibrio algivorus M1486.</title>
        <authorList>
            <person name="Meng X."/>
        </authorList>
    </citation>
    <scope>NUCLEOTIDE SEQUENCE [LARGE SCALE GENOMIC DNA]</scope>
    <source>
        <strain evidence="5 6">M1486</strain>
    </source>
</reference>
<dbReference type="RefSeq" id="WP_089125039.1">
    <property type="nucleotide sequence ID" value="NZ_BSPV01000005.1"/>
</dbReference>
<evidence type="ECO:0000313" key="7">
    <source>
        <dbReference type="Proteomes" id="UP001157156"/>
    </source>
</evidence>
<reference evidence="4" key="4">
    <citation type="submission" date="2023-01" db="EMBL/GenBank/DDBJ databases">
        <title>Draft genome sequence of Vibrio algivorus strain NBRC 111146.</title>
        <authorList>
            <person name="Sun Q."/>
            <person name="Mori K."/>
        </authorList>
    </citation>
    <scope>NUCLEOTIDE SEQUENCE</scope>
    <source>
        <strain evidence="4">NBRC 111146</strain>
    </source>
</reference>
<dbReference type="EMBL" id="BSPV01000005">
    <property type="protein sequence ID" value="GLT14666.1"/>
    <property type="molecule type" value="Genomic_DNA"/>
</dbReference>
<dbReference type="CDD" id="cd00093">
    <property type="entry name" value="HTH_XRE"/>
    <property type="match status" value="1"/>
</dbReference>
<feature type="domain" description="HTH tetR-type" evidence="3">
    <location>
        <begin position="10"/>
        <end position="70"/>
    </location>
</feature>
<dbReference type="InterPro" id="IPR054422">
    <property type="entry name" value="TetR-like_HI_0893_C"/>
</dbReference>
<sequence length="197" mass="22169">MVNSKGNSLLDKRQLILNSAEHMIAKNGFQGLSMNKLAQEAGVAAGTIYRYFQDKNDLVEAVRIHVLQRVADMVQQGVEEHMPLKERFILIWRNVAHVTTTQNEVDVILNRIQYESLPTRPSCGSEMERKLFHKIEAMFNEGKALGIFKPLDNHLLASLSLDVCLSIARKHVLGCYIITDSALDSAIEASWDAVIQH</sequence>
<comment type="caution">
    <text evidence="5">The sequence shown here is derived from an EMBL/GenBank/DDBJ whole genome shotgun (WGS) entry which is preliminary data.</text>
</comment>
<dbReference type="Proteomes" id="UP001157156">
    <property type="component" value="Unassembled WGS sequence"/>
</dbReference>
<dbReference type="SUPFAM" id="SSF46689">
    <property type="entry name" value="Homeodomain-like"/>
    <property type="match status" value="1"/>
</dbReference>
<dbReference type="Pfam" id="PF00440">
    <property type="entry name" value="TetR_N"/>
    <property type="match status" value="1"/>
</dbReference>
<evidence type="ECO:0000313" key="6">
    <source>
        <dbReference type="Proteomes" id="UP000319828"/>
    </source>
</evidence>
<evidence type="ECO:0000256" key="2">
    <source>
        <dbReference type="PROSITE-ProRule" id="PRU00335"/>
    </source>
</evidence>
<name>A0A557PBH0_9VIBR</name>
<dbReference type="OrthoDB" id="63332at2"/>
<dbReference type="PRINTS" id="PR00455">
    <property type="entry name" value="HTHTETR"/>
</dbReference>
<dbReference type="InterPro" id="IPR001387">
    <property type="entry name" value="Cro/C1-type_HTH"/>
</dbReference>
<keyword evidence="1 2" id="KW-0238">DNA-binding</keyword>
<dbReference type="Pfam" id="PF22604">
    <property type="entry name" value="TetR_HI_0893_C"/>
    <property type="match status" value="1"/>
</dbReference>
<dbReference type="GO" id="GO:0000976">
    <property type="term" value="F:transcription cis-regulatory region binding"/>
    <property type="evidence" value="ECO:0007669"/>
    <property type="project" value="TreeGrafter"/>
</dbReference>
<dbReference type="PANTHER" id="PTHR30055:SF207">
    <property type="entry name" value="HTH-TYPE TRANSCRIPTIONAL REPRESSOR FATR"/>
    <property type="match status" value="1"/>
</dbReference>
<evidence type="ECO:0000259" key="3">
    <source>
        <dbReference type="PROSITE" id="PS50977"/>
    </source>
</evidence>
<dbReference type="Proteomes" id="UP000319828">
    <property type="component" value="Unassembled WGS sequence"/>
</dbReference>
<dbReference type="EMBL" id="VMKJ01000007">
    <property type="protein sequence ID" value="TVO38004.1"/>
    <property type="molecule type" value="Genomic_DNA"/>
</dbReference>
<keyword evidence="7" id="KW-1185">Reference proteome</keyword>
<protein>
    <submittedName>
        <fullName evidence="4">TetR family transcriptional regulator</fullName>
    </submittedName>
    <submittedName>
        <fullName evidence="5">TetR/AcrR family transcriptional regulator</fullName>
    </submittedName>
</protein>
<dbReference type="AlphaFoldDB" id="A0A557PBH0"/>
<gene>
    <name evidence="5" type="ORF">FOF44_05880</name>
    <name evidence="4" type="ORF">GCM10007931_16410</name>
</gene>
<dbReference type="InterPro" id="IPR023772">
    <property type="entry name" value="DNA-bd_HTH_TetR-type_CS"/>
</dbReference>
<dbReference type="InterPro" id="IPR001647">
    <property type="entry name" value="HTH_TetR"/>
</dbReference>
<dbReference type="PROSITE" id="PS50977">
    <property type="entry name" value="HTH_TETR_2"/>
    <property type="match status" value="1"/>
</dbReference>
<accession>A0A557PBH0</accession>
<evidence type="ECO:0000256" key="1">
    <source>
        <dbReference type="ARBA" id="ARBA00023125"/>
    </source>
</evidence>
<dbReference type="PROSITE" id="PS01081">
    <property type="entry name" value="HTH_TETR_1"/>
    <property type="match status" value="1"/>
</dbReference>
<feature type="DNA-binding region" description="H-T-H motif" evidence="2">
    <location>
        <begin position="33"/>
        <end position="52"/>
    </location>
</feature>
<evidence type="ECO:0000313" key="5">
    <source>
        <dbReference type="EMBL" id="TVO38004.1"/>
    </source>
</evidence>
<dbReference type="InterPro" id="IPR009057">
    <property type="entry name" value="Homeodomain-like_sf"/>
</dbReference>
<reference evidence="4" key="1">
    <citation type="journal article" date="2014" name="Int. J. Syst. Evol. Microbiol.">
        <title>Complete genome of a new Firmicutes species belonging to the dominant human colonic microbiota ('Ruminococcus bicirculans') reveals two chromosomes and a selective capacity to utilize plant glucans.</title>
        <authorList>
            <consortium name="NISC Comparative Sequencing Program"/>
            <person name="Wegmann U."/>
            <person name="Louis P."/>
            <person name="Goesmann A."/>
            <person name="Henrissat B."/>
            <person name="Duncan S.H."/>
            <person name="Flint H.J."/>
        </authorList>
    </citation>
    <scope>NUCLEOTIDE SEQUENCE</scope>
    <source>
        <strain evidence="4">NBRC 111146</strain>
    </source>
</reference>
<dbReference type="GO" id="GO:0003700">
    <property type="term" value="F:DNA-binding transcription factor activity"/>
    <property type="evidence" value="ECO:0007669"/>
    <property type="project" value="TreeGrafter"/>
</dbReference>
<dbReference type="PANTHER" id="PTHR30055">
    <property type="entry name" value="HTH-TYPE TRANSCRIPTIONAL REGULATOR RUTR"/>
    <property type="match status" value="1"/>
</dbReference>
<dbReference type="Gene3D" id="1.10.357.10">
    <property type="entry name" value="Tetracycline Repressor, domain 2"/>
    <property type="match status" value="1"/>
</dbReference>